<dbReference type="PANTHER" id="PTHR17901:SF14">
    <property type="entry name" value="MAGNESIUM-DEPENDENT PHOSPHATASE 1"/>
    <property type="match status" value="1"/>
</dbReference>
<dbReference type="NCBIfam" id="TIGR01685">
    <property type="entry name" value="MDP-1"/>
    <property type="match status" value="1"/>
</dbReference>
<comment type="caution">
    <text evidence="2">The sequence shown here is derived from an EMBL/GenBank/DDBJ whole genome shotgun (WGS) entry which is preliminary data.</text>
</comment>
<dbReference type="GO" id="GO:0003993">
    <property type="term" value="F:acid phosphatase activity"/>
    <property type="evidence" value="ECO:0007669"/>
    <property type="project" value="TreeGrafter"/>
</dbReference>
<dbReference type="SFLD" id="SFLDG01131">
    <property type="entry name" value="C1.5.2:_MDP_Like"/>
    <property type="match status" value="1"/>
</dbReference>
<dbReference type="Proteomes" id="UP001497382">
    <property type="component" value="Unassembled WGS sequence"/>
</dbReference>
<evidence type="ECO:0000256" key="1">
    <source>
        <dbReference type="SAM" id="Phobius"/>
    </source>
</evidence>
<organism evidence="2 3">
    <name type="scientific">Larinioides sclopetarius</name>
    <dbReference type="NCBI Taxonomy" id="280406"/>
    <lineage>
        <taxon>Eukaryota</taxon>
        <taxon>Metazoa</taxon>
        <taxon>Ecdysozoa</taxon>
        <taxon>Arthropoda</taxon>
        <taxon>Chelicerata</taxon>
        <taxon>Arachnida</taxon>
        <taxon>Araneae</taxon>
        <taxon>Araneomorphae</taxon>
        <taxon>Entelegynae</taxon>
        <taxon>Araneoidea</taxon>
        <taxon>Araneidae</taxon>
        <taxon>Larinioides</taxon>
    </lineage>
</organism>
<keyword evidence="1" id="KW-0812">Transmembrane</keyword>
<keyword evidence="3" id="KW-1185">Reference proteome</keyword>
<protein>
    <recommendedName>
        <fullName evidence="4">Magnesium-dependent phosphatase 1</fullName>
    </recommendedName>
</protein>
<keyword evidence="1" id="KW-1133">Transmembrane helix</keyword>
<feature type="non-terminal residue" evidence="2">
    <location>
        <position position="1"/>
    </location>
</feature>
<evidence type="ECO:0008006" key="4">
    <source>
        <dbReference type="Google" id="ProtNLM"/>
    </source>
</evidence>
<dbReference type="Gene3D" id="3.40.50.1000">
    <property type="entry name" value="HAD superfamily/HAD-like"/>
    <property type="match status" value="1"/>
</dbReference>
<dbReference type="InterPro" id="IPR010036">
    <property type="entry name" value="MDP_1_eu_arc"/>
</dbReference>
<evidence type="ECO:0000313" key="2">
    <source>
        <dbReference type="EMBL" id="CAL1285765.1"/>
    </source>
</evidence>
<proteinExistence type="predicted"/>
<dbReference type="NCBIfam" id="TIGR01681">
    <property type="entry name" value="HAD-SF-IIIC"/>
    <property type="match status" value="1"/>
</dbReference>
<dbReference type="SFLD" id="SFLDS00003">
    <property type="entry name" value="Haloacid_Dehalogenase"/>
    <property type="match status" value="1"/>
</dbReference>
<dbReference type="InterPro" id="IPR010033">
    <property type="entry name" value="HAD_SF_ppase_IIIC"/>
</dbReference>
<evidence type="ECO:0000313" key="3">
    <source>
        <dbReference type="Proteomes" id="UP001497382"/>
    </source>
</evidence>
<dbReference type="Pfam" id="PF12689">
    <property type="entry name" value="Acid_PPase"/>
    <property type="match status" value="1"/>
</dbReference>
<dbReference type="CDD" id="cd07501">
    <property type="entry name" value="HAD_MDP-1_like"/>
    <property type="match status" value="1"/>
</dbReference>
<dbReference type="PANTHER" id="PTHR17901">
    <property type="entry name" value="MAGNESIUM-DEPENDENT PHOSPHATASE 1 MDP1"/>
    <property type="match status" value="1"/>
</dbReference>
<dbReference type="InterPro" id="IPR036412">
    <property type="entry name" value="HAD-like_sf"/>
</dbReference>
<sequence length="198" mass="22915">ATFTSTSNSLLLFCIIVSVSIFYIPINILFLNNFEVSLQMGKPKLIVFDLDYTLWPFWVDTHVRSPIKKDKNNHIIDGSGQRIKCYPEVPEILNKLKNDGYILGIASRTEWPEGAKKLLKLFDWEKYFTYKEIYPGRKTTHFKRMQEASGISYSDMLFFDDEERNISDLRTIGVTSILVPDGVNKQILEEALQSFRSS</sequence>
<dbReference type="EMBL" id="CAXIEN010000194">
    <property type="protein sequence ID" value="CAL1285765.1"/>
    <property type="molecule type" value="Genomic_DNA"/>
</dbReference>
<name>A0AAV2AQU4_9ARAC</name>
<dbReference type="SFLD" id="SFLDG01129">
    <property type="entry name" value="C1.5:_HAD__Beta-PGM__Phosphata"/>
    <property type="match status" value="1"/>
</dbReference>
<accession>A0AAV2AQU4</accession>
<gene>
    <name evidence="2" type="ORF">LARSCL_LOCUS13905</name>
</gene>
<dbReference type="AlphaFoldDB" id="A0AAV2AQU4"/>
<dbReference type="InterPro" id="IPR023214">
    <property type="entry name" value="HAD_sf"/>
</dbReference>
<feature type="transmembrane region" description="Helical" evidence="1">
    <location>
        <begin position="6"/>
        <end position="30"/>
    </location>
</feature>
<keyword evidence="1" id="KW-0472">Membrane</keyword>
<dbReference type="InterPro" id="IPR035679">
    <property type="entry name" value="MDP-1_euk"/>
</dbReference>
<reference evidence="2 3" key="1">
    <citation type="submission" date="2024-04" db="EMBL/GenBank/DDBJ databases">
        <authorList>
            <person name="Rising A."/>
            <person name="Reimegard J."/>
            <person name="Sonavane S."/>
            <person name="Akerstrom W."/>
            <person name="Nylinder S."/>
            <person name="Hedman E."/>
            <person name="Kallberg Y."/>
        </authorList>
    </citation>
    <scope>NUCLEOTIDE SEQUENCE [LARGE SCALE GENOMIC DNA]</scope>
</reference>
<dbReference type="SUPFAM" id="SSF56784">
    <property type="entry name" value="HAD-like"/>
    <property type="match status" value="1"/>
</dbReference>